<organism evidence="1 2">
    <name type="scientific">Hydrobacter penzbergensis</name>
    <dbReference type="NCBI Taxonomy" id="1235997"/>
    <lineage>
        <taxon>Bacteria</taxon>
        <taxon>Pseudomonadati</taxon>
        <taxon>Bacteroidota</taxon>
        <taxon>Chitinophagia</taxon>
        <taxon>Chitinophagales</taxon>
        <taxon>Chitinophagaceae</taxon>
        <taxon>Hydrobacter</taxon>
    </lineage>
</organism>
<comment type="caution">
    <text evidence="1">The sequence shown here is derived from an EMBL/GenBank/DDBJ whole genome shotgun (WGS) entry which is preliminary data.</text>
</comment>
<gene>
    <name evidence="1" type="ORF">SAMN05444410_11966</name>
</gene>
<keyword evidence="2" id="KW-1185">Reference proteome</keyword>
<protein>
    <recommendedName>
        <fullName evidence="3">YD repeat-containing protein</fullName>
    </recommendedName>
</protein>
<proteinExistence type="predicted"/>
<dbReference type="AlphaFoldDB" id="A0A8X8IIB2"/>
<reference evidence="1 2" key="1">
    <citation type="submission" date="2016-10" db="EMBL/GenBank/DDBJ databases">
        <authorList>
            <person name="Varghese N."/>
            <person name="Submissions S."/>
        </authorList>
    </citation>
    <scope>NUCLEOTIDE SEQUENCE [LARGE SCALE GENOMIC DNA]</scope>
    <source>
        <strain evidence="1 2">DSM 25353</strain>
    </source>
</reference>
<evidence type="ECO:0000313" key="2">
    <source>
        <dbReference type="Proteomes" id="UP000198711"/>
    </source>
</evidence>
<sequence length="1117" mass="123888">MKKKIFSIIICFILMQGIGKSQNAEYILQNYHPSSPSAFQFLKYGEMPVSEYTGIPNIAVPVYEIKEDGVQIPINLTYHAVGIRVSQEASWVGLGWDMNFGSIVQEINHRDDYASTTIRLQPDWNESPVPSLYIQKYADNSTGLINYGWNNRDSVVSCKPYFSYRIYSAYPISVGTSGTTNFSAQTVAHAYLLPLNGNRDSQTVATDIIENPNYDSEPDIFTANFLGHSIKFIRNPLNNQILVLNKQGYAVNRTGDVYQILDPSGVEYDFELNTTVTSYTSTYNGFLAGGSPPLPSSRIWMLTKIITRNKRQILFNYSQSGTVNNYPSYSEKWDTTLNSLGSSWSASQVEGYYQLPIGNGAQTEKSISYSNENRLTLNSIIFPNGEVDFFISNRSDLLGGQKLDSVKVKSAGSVIKSAQFNYTYWNSSGVGGTQFQPDSASNYGNTPNLRLKLLSIQDNSGAIYSFTYNENLLPAKNSLAQDFWGFYNGQLNNKSLIPNPVRLNSGQLGGITGLSNNGNNNSANLTYATSGILMGIKFPTGGSTTFEYELNQFNNYWVPDFSSTSNVISSGNGLRIHAINYNDSITSSPKRTVYSYSIGKASIPVQLSRQFRANSIQSFPTSSTYGTMNSYSIFEMSGKGFFSSNSLSSGNYVGYDTVAKQNVDLSGVTIGKTVSVFYNTPDNVSTSAYNMSQLSISVPVVKQLVNWSPGSISNFENGKVQTVLIYDKQNTLLRKTQNTYTNNLSTIYYGARFLGYDQLFYNGGGMLPKTLTAYYPIYDFESLPNTSRTTDYTTTGDSIVNATVFSFDGYDQLSYKQTRSSDSGYVEEYYNHAYDYYQSTKDASLWLANIFSEVTDLITVRRKSNYGTYTNTYRYDKNYTTVNGRIVTSKVTIKPTPDLNAFPKIITYDQYDTQGNLQQYSSDGITNAILWDYNNDLIIGEIKSASLSQVAYTSFEADGSGNWVTNSITIDSISAAVTGRKSCILGTGTISKSGLISGNVYIVSYWSNNGPKMISGGSGSMTVGRTYKGWTYYEHLVTASYPTFTVSGSGSIDELRLYPQGAQMATYTHTPLIGMTSQCDSGNKILYYDYDLTGRLIDIKDQNGNIVKTFKYHYAGQ</sequence>
<name>A0A8X8IIB2_9BACT</name>
<dbReference type="RefSeq" id="WP_092726668.1">
    <property type="nucleotide sequence ID" value="NZ_FNNO01000019.1"/>
</dbReference>
<dbReference type="EMBL" id="FNNO01000019">
    <property type="protein sequence ID" value="SDX54994.1"/>
    <property type="molecule type" value="Genomic_DNA"/>
</dbReference>
<dbReference type="Proteomes" id="UP000198711">
    <property type="component" value="Unassembled WGS sequence"/>
</dbReference>
<accession>A0A8X8IIB2</accession>
<evidence type="ECO:0000313" key="1">
    <source>
        <dbReference type="EMBL" id="SDX54994.1"/>
    </source>
</evidence>
<evidence type="ECO:0008006" key="3">
    <source>
        <dbReference type="Google" id="ProtNLM"/>
    </source>
</evidence>